<evidence type="ECO:0000313" key="2">
    <source>
        <dbReference type="EMBL" id="KAA1246995.1"/>
    </source>
</evidence>
<dbReference type="OrthoDB" id="9813719at2"/>
<accession>A0A5B1BGF5</accession>
<evidence type="ECO:0000256" key="1">
    <source>
        <dbReference type="SAM" id="MobiDB-lite"/>
    </source>
</evidence>
<dbReference type="InterPro" id="IPR036597">
    <property type="entry name" value="Fido-like_dom_sf"/>
</dbReference>
<reference evidence="2 3" key="1">
    <citation type="submission" date="2019-09" db="EMBL/GenBank/DDBJ databases">
        <title>Report of infection by Mycobacterium simiae a patient suffering from pulmonary tuberculosis.</title>
        <authorList>
            <person name="Mohanty P.S."/>
            <person name="Bansal A.K."/>
            <person name="Singh H."/>
            <person name="Sharma S."/>
            <person name="Patil S.A."/>
            <person name="Upadhaya P."/>
            <person name="Singh P.K."/>
            <person name="Kumar D."/>
            <person name="Kumar S."/>
            <person name="Singh R.K."/>
            <person name="Chaudhary B."/>
        </authorList>
    </citation>
    <scope>NUCLEOTIDE SEQUENCE [LARGE SCALE GENOMIC DNA]</scope>
    <source>
        <strain evidence="2 3">JAL-560-SIM</strain>
    </source>
</reference>
<organism evidence="2 3">
    <name type="scientific">Mycobacterium simiae</name>
    <name type="common">Mycobacterium habana</name>
    <dbReference type="NCBI Taxonomy" id="1784"/>
    <lineage>
        <taxon>Bacteria</taxon>
        <taxon>Bacillati</taxon>
        <taxon>Actinomycetota</taxon>
        <taxon>Actinomycetes</taxon>
        <taxon>Mycobacteriales</taxon>
        <taxon>Mycobacteriaceae</taxon>
        <taxon>Mycobacterium</taxon>
        <taxon>Mycobacterium simiae complex</taxon>
    </lineage>
</organism>
<dbReference type="Proteomes" id="UP000324701">
    <property type="component" value="Unassembled WGS sequence"/>
</dbReference>
<feature type="compositionally biased region" description="Polar residues" evidence="1">
    <location>
        <begin position="162"/>
        <end position="174"/>
    </location>
</feature>
<protein>
    <submittedName>
        <fullName evidence="2">Uncharacterized protein</fullName>
    </submittedName>
</protein>
<dbReference type="RefSeq" id="WP_149656087.1">
    <property type="nucleotide sequence ID" value="NZ_VTZN01000209.1"/>
</dbReference>
<dbReference type="Gene3D" id="1.10.3290.10">
    <property type="entry name" value="Fido-like domain"/>
    <property type="match status" value="1"/>
</dbReference>
<dbReference type="EMBL" id="VTZN01000209">
    <property type="protein sequence ID" value="KAA1246995.1"/>
    <property type="molecule type" value="Genomic_DNA"/>
</dbReference>
<comment type="caution">
    <text evidence="2">The sequence shown here is derived from an EMBL/GenBank/DDBJ whole genome shotgun (WGS) entry which is preliminary data.</text>
</comment>
<dbReference type="AlphaFoldDB" id="A0A5B1BGF5"/>
<proteinExistence type="predicted"/>
<gene>
    <name evidence="2" type="ORF">F0Q45_22870</name>
</gene>
<sequence length="201" mass="21738">MSQVRILPGAQFRRGTVQTWWATTRGHQGVGARFDINLLTRDMWLDLCEAKSKCQHLTGVPLKPARADEMSAVYLARGGQATTAIAGSTLSEAEVKPIAAKGTAHVGKLRQYPKRQVQNVLGAIYGMDEALRAGRKLPITRERLKRLNFQVLGGIPDELQGRQGSSANTTSAPVATSRRAGGTHITTSAEPPVSIELLNRS</sequence>
<keyword evidence="3" id="KW-1185">Reference proteome</keyword>
<evidence type="ECO:0000313" key="3">
    <source>
        <dbReference type="Proteomes" id="UP000324701"/>
    </source>
</evidence>
<feature type="region of interest" description="Disordered" evidence="1">
    <location>
        <begin position="158"/>
        <end position="201"/>
    </location>
</feature>
<name>A0A5B1BGF5_MYCSI</name>